<feature type="region of interest" description="Disordered" evidence="1">
    <location>
        <begin position="39"/>
        <end position="143"/>
    </location>
</feature>
<protein>
    <submittedName>
        <fullName evidence="3">RPM1-interacting protein 4-like isoform X1</fullName>
    </submittedName>
</protein>
<dbReference type="PANTHER" id="PTHR33159:SF49">
    <property type="entry name" value="RPM1-INTERACTING PROTEIN 4"/>
    <property type="match status" value="1"/>
</dbReference>
<name>A0ABD1HYD4_SALDI</name>
<gene>
    <name evidence="3" type="ORF">AAHA92_10330</name>
</gene>
<evidence type="ECO:0000259" key="2">
    <source>
        <dbReference type="Pfam" id="PF05627"/>
    </source>
</evidence>
<dbReference type="Pfam" id="PF05627">
    <property type="entry name" value="AvrRpt-cleavage"/>
    <property type="match status" value="2"/>
</dbReference>
<dbReference type="PANTHER" id="PTHR33159">
    <property type="entry name" value="RPM1-INTERACTING PROTEIN 4 (RIN4) FAMILY PROTEIN"/>
    <property type="match status" value="1"/>
</dbReference>
<dbReference type="AlphaFoldDB" id="A0ABD1HYD4"/>
<evidence type="ECO:0000313" key="4">
    <source>
        <dbReference type="Proteomes" id="UP001567538"/>
    </source>
</evidence>
<feature type="domain" description="RIN4 pathogenic type III effector avirulence factor Avr cleavage site" evidence="2">
    <location>
        <begin position="8"/>
        <end position="35"/>
    </location>
</feature>
<reference evidence="3 4" key="1">
    <citation type="submission" date="2024-06" db="EMBL/GenBank/DDBJ databases">
        <title>A chromosome level genome sequence of Diviner's sage (Salvia divinorum).</title>
        <authorList>
            <person name="Ford S.A."/>
            <person name="Ro D.-K."/>
            <person name="Ness R.W."/>
            <person name="Phillips M.A."/>
        </authorList>
    </citation>
    <scope>NUCLEOTIDE SEQUENCE [LARGE SCALE GENOMIC DNA]</scope>
    <source>
        <strain evidence="3">SAF-2024a</strain>
        <tissue evidence="3">Leaf</tissue>
    </source>
</reference>
<sequence>MVMQQQSHLHVPKFGNWDGDNVPYTAFFENARKEKACGIRINPNDPQQNPEAFLPVAPSLSISPDNGPAPVLPRFGRHRTTYEQQDGSRTTMSSGSSSNGSSANPVLKPKHHRKKSDNNNADDFSHRSVSVPKFGQWDENDPRSGEGFTVIFNKVKEEKHIAAAKFPPVPLHATNNYQPSHEKETRKKCCCLF</sequence>
<evidence type="ECO:0000256" key="1">
    <source>
        <dbReference type="SAM" id="MobiDB-lite"/>
    </source>
</evidence>
<dbReference type="EMBL" id="JBEAFC010000004">
    <property type="protein sequence ID" value="KAL1560066.1"/>
    <property type="molecule type" value="Genomic_DNA"/>
</dbReference>
<feature type="compositionally biased region" description="Polar residues" evidence="1">
    <location>
        <begin position="82"/>
        <end position="92"/>
    </location>
</feature>
<keyword evidence="4" id="KW-1185">Reference proteome</keyword>
<evidence type="ECO:0000313" key="3">
    <source>
        <dbReference type="EMBL" id="KAL1560066.1"/>
    </source>
</evidence>
<feature type="compositionally biased region" description="Low complexity" evidence="1">
    <location>
        <begin position="93"/>
        <end position="102"/>
    </location>
</feature>
<dbReference type="InterPro" id="IPR040387">
    <property type="entry name" value="RIN4/NOI4"/>
</dbReference>
<accession>A0ABD1HYD4</accession>
<dbReference type="Proteomes" id="UP001567538">
    <property type="component" value="Unassembled WGS sequence"/>
</dbReference>
<organism evidence="3 4">
    <name type="scientific">Salvia divinorum</name>
    <name type="common">Maria pastora</name>
    <name type="synonym">Diviner's sage</name>
    <dbReference type="NCBI Taxonomy" id="28513"/>
    <lineage>
        <taxon>Eukaryota</taxon>
        <taxon>Viridiplantae</taxon>
        <taxon>Streptophyta</taxon>
        <taxon>Embryophyta</taxon>
        <taxon>Tracheophyta</taxon>
        <taxon>Spermatophyta</taxon>
        <taxon>Magnoliopsida</taxon>
        <taxon>eudicotyledons</taxon>
        <taxon>Gunneridae</taxon>
        <taxon>Pentapetalae</taxon>
        <taxon>asterids</taxon>
        <taxon>lamiids</taxon>
        <taxon>Lamiales</taxon>
        <taxon>Lamiaceae</taxon>
        <taxon>Nepetoideae</taxon>
        <taxon>Mentheae</taxon>
        <taxon>Salviinae</taxon>
        <taxon>Salvia</taxon>
        <taxon>Salvia subgen. Calosphace</taxon>
    </lineage>
</organism>
<feature type="domain" description="RIN4 pathogenic type III effector avirulence factor Avr cleavage site" evidence="2">
    <location>
        <begin position="126"/>
        <end position="159"/>
    </location>
</feature>
<proteinExistence type="predicted"/>
<dbReference type="InterPro" id="IPR008700">
    <property type="entry name" value="TypeIII_avirulence_cleave"/>
</dbReference>
<comment type="caution">
    <text evidence="3">The sequence shown here is derived from an EMBL/GenBank/DDBJ whole genome shotgun (WGS) entry which is preliminary data.</text>
</comment>